<evidence type="ECO:0000313" key="2">
    <source>
        <dbReference type="Proteomes" id="UP001199319"/>
    </source>
</evidence>
<gene>
    <name evidence="1" type="ORF">LKD37_15190</name>
</gene>
<evidence type="ECO:0008006" key="3">
    <source>
        <dbReference type="Google" id="ProtNLM"/>
    </source>
</evidence>
<dbReference type="EMBL" id="JAJEPW010000074">
    <property type="protein sequence ID" value="MCC2130831.1"/>
    <property type="molecule type" value="Genomic_DNA"/>
</dbReference>
<dbReference type="SUPFAM" id="SSF69318">
    <property type="entry name" value="Integrin alpha N-terminal domain"/>
    <property type="match status" value="1"/>
</dbReference>
<accession>A0AAE3ADY5</accession>
<dbReference type="Proteomes" id="UP001199319">
    <property type="component" value="Unassembled WGS sequence"/>
</dbReference>
<comment type="caution">
    <text evidence="1">The sequence shown here is derived from an EMBL/GenBank/DDBJ whole genome shotgun (WGS) entry which is preliminary data.</text>
</comment>
<organism evidence="1 2">
    <name type="scientific">Brotocaccenecus cirricatena</name>
    <dbReference type="NCBI Taxonomy" id="3064195"/>
    <lineage>
        <taxon>Bacteria</taxon>
        <taxon>Bacillati</taxon>
        <taxon>Bacillota</taxon>
        <taxon>Clostridia</taxon>
        <taxon>Eubacteriales</taxon>
        <taxon>Oscillospiraceae</taxon>
        <taxon>Brotocaccenecus</taxon>
    </lineage>
</organism>
<reference evidence="1" key="1">
    <citation type="submission" date="2021-10" db="EMBL/GenBank/DDBJ databases">
        <title>Anaerobic single-cell dispensing facilitates the cultivation of human gut bacteria.</title>
        <authorList>
            <person name="Afrizal A."/>
        </authorList>
    </citation>
    <scope>NUCLEOTIDE SEQUENCE</scope>
    <source>
        <strain evidence="1">CLA-AA-H272</strain>
    </source>
</reference>
<dbReference type="AlphaFoldDB" id="A0AAE3ADY5"/>
<dbReference type="RefSeq" id="WP_302929959.1">
    <property type="nucleotide sequence ID" value="NZ_JAJEPW010000074.1"/>
</dbReference>
<evidence type="ECO:0000313" key="1">
    <source>
        <dbReference type="EMBL" id="MCC2130831.1"/>
    </source>
</evidence>
<protein>
    <recommendedName>
        <fullName evidence="3">VCBS repeat-containing protein</fullName>
    </recommendedName>
</protein>
<dbReference type="PROSITE" id="PS51257">
    <property type="entry name" value="PROKAR_LIPOPROTEIN"/>
    <property type="match status" value="1"/>
</dbReference>
<name>A0AAE3ADY5_9FIRM</name>
<dbReference type="InterPro" id="IPR028994">
    <property type="entry name" value="Integrin_alpha_N"/>
</dbReference>
<keyword evidence="2" id="KW-1185">Reference proteome</keyword>
<proteinExistence type="predicted"/>
<sequence length="446" mass="48274">MKHLPQRVAALLLAAVMSLTLTGCMFRSSVEDLFTLPRVSAEYEGLSQELDDLQKQGYELVGPSTGQNIQPVQMVDLDNDGLSEALVFMRLQDDEKPLKIFVFRPEDDTYHRLCVIESSGTAIDSVQYEDLTGNGRLEIIVGWRISADVQTVAVYVPQPDPYVLLQSGYTRFTVTDLDGDGVKSLLLFRSDNDGQPVAGLYIRKDDVISASYSSVLSYTMAELSRGSVVVGKLSDGTPAVFATGVNSQGMAMTDILVWQESGGLTNIAQDRTTSLTAAVYPYMQLKPQDIDGDGSVEIPAPETAAADAGSGAAANTAAAVRGLVRWISYCGDESPDVHCVTYHDLSAGWYFRLPDTWQGEATFTTAENGAYESQVVLLSNGQPVAALYALTGDNREKRAMMGSRMALKRQNGITYGGELLAGANYCGLDEESLRLGFNLVMAEWAA</sequence>